<evidence type="ECO:0000313" key="3">
    <source>
        <dbReference type="Proteomes" id="UP000784294"/>
    </source>
</evidence>
<dbReference type="Proteomes" id="UP000784294">
    <property type="component" value="Unassembled WGS sequence"/>
</dbReference>
<evidence type="ECO:0008006" key="4">
    <source>
        <dbReference type="Google" id="ProtNLM"/>
    </source>
</evidence>
<dbReference type="AlphaFoldDB" id="A0A3S5AJH4"/>
<evidence type="ECO:0000256" key="1">
    <source>
        <dbReference type="SAM" id="Phobius"/>
    </source>
</evidence>
<protein>
    <recommendedName>
        <fullName evidence="4">Transmembrane protein</fullName>
    </recommendedName>
</protein>
<feature type="transmembrane region" description="Helical" evidence="1">
    <location>
        <begin position="28"/>
        <end position="48"/>
    </location>
</feature>
<evidence type="ECO:0000313" key="2">
    <source>
        <dbReference type="EMBL" id="VEL25350.1"/>
    </source>
</evidence>
<keyword evidence="3" id="KW-1185">Reference proteome</keyword>
<comment type="caution">
    <text evidence="2">The sequence shown here is derived from an EMBL/GenBank/DDBJ whole genome shotgun (WGS) entry which is preliminary data.</text>
</comment>
<keyword evidence="1" id="KW-0472">Membrane</keyword>
<reference evidence="2" key="1">
    <citation type="submission" date="2018-11" db="EMBL/GenBank/DDBJ databases">
        <authorList>
            <consortium name="Pathogen Informatics"/>
        </authorList>
    </citation>
    <scope>NUCLEOTIDE SEQUENCE</scope>
</reference>
<proteinExistence type="predicted"/>
<dbReference type="EMBL" id="CAAALY010073282">
    <property type="protein sequence ID" value="VEL25350.1"/>
    <property type="molecule type" value="Genomic_DNA"/>
</dbReference>
<keyword evidence="1" id="KW-1133">Transmembrane helix</keyword>
<keyword evidence="1" id="KW-0812">Transmembrane</keyword>
<organism evidence="2 3">
    <name type="scientific">Protopolystoma xenopodis</name>
    <dbReference type="NCBI Taxonomy" id="117903"/>
    <lineage>
        <taxon>Eukaryota</taxon>
        <taxon>Metazoa</taxon>
        <taxon>Spiralia</taxon>
        <taxon>Lophotrochozoa</taxon>
        <taxon>Platyhelminthes</taxon>
        <taxon>Monogenea</taxon>
        <taxon>Polyopisthocotylea</taxon>
        <taxon>Polystomatidea</taxon>
        <taxon>Polystomatidae</taxon>
        <taxon>Protopolystoma</taxon>
    </lineage>
</organism>
<sequence>MAFSEADAEKSRISILHLSQQPLFTSRLPLFTIIGSIPAAFIPTFLLLSSQFVPQNHYPAYRTQELSIFKRHHFHLSIIDSIIVNIANIATSIESEPSLFPSSQSSQLHLYCQQNFSISTIRIAFADNNFTIVIATLPVPQFSPSIHLIIFSNITKVTFDFTYAVNTITNTTCPNTGFHTRNSQHARQQHFLRSCHQ</sequence>
<accession>A0A3S5AJH4</accession>
<gene>
    <name evidence="2" type="ORF">PXEA_LOCUS18790</name>
</gene>
<name>A0A3S5AJH4_9PLAT</name>